<name>A0AA39MWC5_ARMTA</name>
<sequence>MGATARARGDITTSALLSWEAHFEGAVSPVKGFGYQSIHVSHTIVDGGILTDFYIGHRLNGTKWEQNEHLRLSPGSIVEVPCSCTLSSNLVCRLSITQCPDQPTTDCEGDLEVNLVSGGDGTITILF</sequence>
<proteinExistence type="predicted"/>
<dbReference type="EMBL" id="JAUEPS010000042">
    <property type="protein sequence ID" value="KAK0448265.1"/>
    <property type="molecule type" value="Genomic_DNA"/>
</dbReference>
<dbReference type="RefSeq" id="XP_060326370.1">
    <property type="nucleotide sequence ID" value="XM_060478042.1"/>
</dbReference>
<evidence type="ECO:0000313" key="2">
    <source>
        <dbReference type="Proteomes" id="UP001175211"/>
    </source>
</evidence>
<organism evidence="1 2">
    <name type="scientific">Armillaria tabescens</name>
    <name type="common">Ringless honey mushroom</name>
    <name type="synonym">Agaricus tabescens</name>
    <dbReference type="NCBI Taxonomy" id="1929756"/>
    <lineage>
        <taxon>Eukaryota</taxon>
        <taxon>Fungi</taxon>
        <taxon>Dikarya</taxon>
        <taxon>Basidiomycota</taxon>
        <taxon>Agaricomycotina</taxon>
        <taxon>Agaricomycetes</taxon>
        <taxon>Agaricomycetidae</taxon>
        <taxon>Agaricales</taxon>
        <taxon>Marasmiineae</taxon>
        <taxon>Physalacriaceae</taxon>
        <taxon>Desarmillaria</taxon>
    </lineage>
</organism>
<dbReference type="Proteomes" id="UP001175211">
    <property type="component" value="Unassembled WGS sequence"/>
</dbReference>
<keyword evidence="2" id="KW-1185">Reference proteome</keyword>
<gene>
    <name evidence="1" type="ORF">EV420DRAFT_1647420</name>
</gene>
<evidence type="ECO:0000313" key="1">
    <source>
        <dbReference type="EMBL" id="KAK0448265.1"/>
    </source>
</evidence>
<dbReference type="GeneID" id="85361590"/>
<accession>A0AA39MWC5</accession>
<reference evidence="1" key="1">
    <citation type="submission" date="2023-06" db="EMBL/GenBank/DDBJ databases">
        <authorList>
            <consortium name="Lawrence Berkeley National Laboratory"/>
            <person name="Ahrendt S."/>
            <person name="Sahu N."/>
            <person name="Indic B."/>
            <person name="Wong-Bajracharya J."/>
            <person name="Merenyi Z."/>
            <person name="Ke H.-M."/>
            <person name="Monk M."/>
            <person name="Kocsube S."/>
            <person name="Drula E."/>
            <person name="Lipzen A."/>
            <person name="Balint B."/>
            <person name="Henrissat B."/>
            <person name="Andreopoulos B."/>
            <person name="Martin F.M."/>
            <person name="Harder C.B."/>
            <person name="Rigling D."/>
            <person name="Ford K.L."/>
            <person name="Foster G.D."/>
            <person name="Pangilinan J."/>
            <person name="Papanicolaou A."/>
            <person name="Barry K."/>
            <person name="LaButti K."/>
            <person name="Viragh M."/>
            <person name="Koriabine M."/>
            <person name="Yan M."/>
            <person name="Riley R."/>
            <person name="Champramary S."/>
            <person name="Plett K.L."/>
            <person name="Tsai I.J."/>
            <person name="Slot J."/>
            <person name="Sipos G."/>
            <person name="Plett J."/>
            <person name="Nagy L.G."/>
            <person name="Grigoriev I.V."/>
        </authorList>
    </citation>
    <scope>NUCLEOTIDE SEQUENCE</scope>
    <source>
        <strain evidence="1">CCBAS 213</strain>
    </source>
</reference>
<protein>
    <submittedName>
        <fullName evidence="1">Uncharacterized protein</fullName>
    </submittedName>
</protein>
<dbReference type="AlphaFoldDB" id="A0AA39MWC5"/>
<comment type="caution">
    <text evidence="1">The sequence shown here is derived from an EMBL/GenBank/DDBJ whole genome shotgun (WGS) entry which is preliminary data.</text>
</comment>